<sequence>MKTISAIEPQALEQDAAVCRFPSATASGRGPSGWSRTATSPSTSPALPSPSRTCRQCTPDSSRRRSHPVQASLHQLSRCSIWRRSRRR</sequence>
<organism evidence="2 3">
    <name type="scientific">Musa balbisiana</name>
    <name type="common">Banana</name>
    <dbReference type="NCBI Taxonomy" id="52838"/>
    <lineage>
        <taxon>Eukaryota</taxon>
        <taxon>Viridiplantae</taxon>
        <taxon>Streptophyta</taxon>
        <taxon>Embryophyta</taxon>
        <taxon>Tracheophyta</taxon>
        <taxon>Spermatophyta</taxon>
        <taxon>Magnoliopsida</taxon>
        <taxon>Liliopsida</taxon>
        <taxon>Zingiberales</taxon>
        <taxon>Musaceae</taxon>
        <taxon>Musa</taxon>
    </lineage>
</organism>
<accession>A0A4S8J2P3</accession>
<gene>
    <name evidence="2" type="ORF">C4D60_Mb11t08010</name>
</gene>
<feature type="compositionally biased region" description="Low complexity" evidence="1">
    <location>
        <begin position="35"/>
        <end position="53"/>
    </location>
</feature>
<keyword evidence="3" id="KW-1185">Reference proteome</keyword>
<feature type="region of interest" description="Disordered" evidence="1">
    <location>
        <begin position="23"/>
        <end position="72"/>
    </location>
</feature>
<evidence type="ECO:0000313" key="2">
    <source>
        <dbReference type="EMBL" id="THU55575.1"/>
    </source>
</evidence>
<protein>
    <submittedName>
        <fullName evidence="2">Uncharacterized protein</fullName>
    </submittedName>
</protein>
<name>A0A4S8J2P3_MUSBA</name>
<comment type="caution">
    <text evidence="2">The sequence shown here is derived from an EMBL/GenBank/DDBJ whole genome shotgun (WGS) entry which is preliminary data.</text>
</comment>
<dbReference type="Proteomes" id="UP000317650">
    <property type="component" value="Chromosome 11"/>
</dbReference>
<reference evidence="2 3" key="1">
    <citation type="journal article" date="2019" name="Nat. Plants">
        <title>Genome sequencing of Musa balbisiana reveals subgenome evolution and function divergence in polyploid bananas.</title>
        <authorList>
            <person name="Yao X."/>
        </authorList>
    </citation>
    <scope>NUCLEOTIDE SEQUENCE [LARGE SCALE GENOMIC DNA]</scope>
    <source>
        <strain evidence="3">cv. DH-PKW</strain>
        <tissue evidence="2">Leaves</tissue>
    </source>
</reference>
<proteinExistence type="predicted"/>
<dbReference type="EMBL" id="PYDT01000007">
    <property type="protein sequence ID" value="THU55575.1"/>
    <property type="molecule type" value="Genomic_DNA"/>
</dbReference>
<evidence type="ECO:0000256" key="1">
    <source>
        <dbReference type="SAM" id="MobiDB-lite"/>
    </source>
</evidence>
<dbReference type="AlphaFoldDB" id="A0A4S8J2P3"/>
<evidence type="ECO:0000313" key="3">
    <source>
        <dbReference type="Proteomes" id="UP000317650"/>
    </source>
</evidence>